<feature type="binding site" evidence="3">
    <location>
        <begin position="65"/>
        <end position="68"/>
    </location>
    <ligand>
        <name>GTP</name>
        <dbReference type="ChEBI" id="CHEBI:37565"/>
    </ligand>
</feature>
<dbReference type="InterPro" id="IPR006689">
    <property type="entry name" value="Small_GTPase_ARF/SAR"/>
</dbReference>
<dbReference type="InterPro" id="IPR027417">
    <property type="entry name" value="P-loop_NTPase"/>
</dbReference>
<dbReference type="EnsemblMetazoa" id="PPA19591.1">
    <property type="protein sequence ID" value="PPA19591.1"/>
    <property type="gene ID" value="WBGene00109145"/>
</dbReference>
<sequence>MQYMRKKYTYINIKYRQMYVRRTDSILFVIDSANSERMKECKEELDHLFREEIVPSRIPFLIILNKIDLPGAMREEEILERIGIYRHKHDFTIVNCCAITGVGLDDFVERLNASINESRLDDVRRATFQEAKEVRRT</sequence>
<dbReference type="OrthoDB" id="41266at2759"/>
<evidence type="ECO:0000313" key="4">
    <source>
        <dbReference type="EnsemblMetazoa" id="PPA19591.1"/>
    </source>
</evidence>
<name>A0A2A6BJS4_PRIPA</name>
<keyword evidence="2 3" id="KW-0342">GTP-binding</keyword>
<dbReference type="PRINTS" id="PR00328">
    <property type="entry name" value="SAR1GTPBP"/>
</dbReference>
<reference evidence="5" key="1">
    <citation type="journal article" date="2008" name="Nat. Genet.">
        <title>The Pristionchus pacificus genome provides a unique perspective on nematode lifestyle and parasitism.</title>
        <authorList>
            <person name="Dieterich C."/>
            <person name="Clifton S.W."/>
            <person name="Schuster L.N."/>
            <person name="Chinwalla A."/>
            <person name="Delehaunty K."/>
            <person name="Dinkelacker I."/>
            <person name="Fulton L."/>
            <person name="Fulton R."/>
            <person name="Godfrey J."/>
            <person name="Minx P."/>
            <person name="Mitreva M."/>
            <person name="Roeseler W."/>
            <person name="Tian H."/>
            <person name="Witte H."/>
            <person name="Yang S.P."/>
            <person name="Wilson R.K."/>
            <person name="Sommer R.J."/>
        </authorList>
    </citation>
    <scope>NUCLEOTIDE SEQUENCE [LARGE SCALE GENOMIC DNA]</scope>
    <source>
        <strain evidence="5">PS312</strain>
    </source>
</reference>
<dbReference type="GO" id="GO:0003924">
    <property type="term" value="F:GTPase activity"/>
    <property type="evidence" value="ECO:0007669"/>
    <property type="project" value="InterPro"/>
</dbReference>
<gene>
    <name evidence="4" type="primary">WBGene00109145</name>
</gene>
<keyword evidence="1 3" id="KW-0547">Nucleotide-binding</keyword>
<reference evidence="4" key="2">
    <citation type="submission" date="2022-06" db="UniProtKB">
        <authorList>
            <consortium name="EnsemblMetazoa"/>
        </authorList>
    </citation>
    <scope>IDENTIFICATION</scope>
    <source>
        <strain evidence="4">PS312</strain>
    </source>
</reference>
<accession>A0A8R1UGE7</accession>
<evidence type="ECO:0000256" key="2">
    <source>
        <dbReference type="ARBA" id="ARBA00023134"/>
    </source>
</evidence>
<protein>
    <submittedName>
        <fullName evidence="4">ADP ribosylation factor</fullName>
    </submittedName>
</protein>
<evidence type="ECO:0000256" key="1">
    <source>
        <dbReference type="ARBA" id="ARBA00022741"/>
    </source>
</evidence>
<evidence type="ECO:0000313" key="5">
    <source>
        <dbReference type="Proteomes" id="UP000005239"/>
    </source>
</evidence>
<proteinExistence type="predicted"/>
<dbReference type="InterPro" id="IPR024156">
    <property type="entry name" value="Small_GTPase_ARF"/>
</dbReference>
<keyword evidence="5" id="KW-1185">Reference proteome</keyword>
<evidence type="ECO:0000256" key="3">
    <source>
        <dbReference type="PIRSR" id="PIRSR606689-1"/>
    </source>
</evidence>
<dbReference type="Proteomes" id="UP000005239">
    <property type="component" value="Unassembled WGS sequence"/>
</dbReference>
<accession>A0A2A6BJS4</accession>
<dbReference type="AlphaFoldDB" id="A0A2A6BJS4"/>
<dbReference type="PANTHER" id="PTHR11711">
    <property type="entry name" value="ADP RIBOSYLATION FACTOR-RELATED"/>
    <property type="match status" value="1"/>
</dbReference>
<dbReference type="Pfam" id="PF00025">
    <property type="entry name" value="Arf"/>
    <property type="match status" value="1"/>
</dbReference>
<dbReference type="Gene3D" id="3.40.50.300">
    <property type="entry name" value="P-loop containing nucleotide triphosphate hydrolases"/>
    <property type="match status" value="1"/>
</dbReference>
<organism evidence="4 5">
    <name type="scientific">Pristionchus pacificus</name>
    <name type="common">Parasitic nematode worm</name>
    <dbReference type="NCBI Taxonomy" id="54126"/>
    <lineage>
        <taxon>Eukaryota</taxon>
        <taxon>Metazoa</taxon>
        <taxon>Ecdysozoa</taxon>
        <taxon>Nematoda</taxon>
        <taxon>Chromadorea</taxon>
        <taxon>Rhabditida</taxon>
        <taxon>Rhabditina</taxon>
        <taxon>Diplogasteromorpha</taxon>
        <taxon>Diplogasteroidea</taxon>
        <taxon>Neodiplogasteridae</taxon>
        <taxon>Pristionchus</taxon>
    </lineage>
</organism>
<dbReference type="SUPFAM" id="SSF52540">
    <property type="entry name" value="P-loop containing nucleoside triphosphate hydrolases"/>
    <property type="match status" value="1"/>
</dbReference>
<dbReference type="GO" id="GO:0005525">
    <property type="term" value="F:GTP binding"/>
    <property type="evidence" value="ECO:0007669"/>
    <property type="project" value="UniProtKB-KW"/>
</dbReference>